<evidence type="ECO:0000256" key="5">
    <source>
        <dbReference type="ARBA" id="ARBA00023136"/>
    </source>
</evidence>
<keyword evidence="2" id="KW-0813">Transport</keyword>
<feature type="transmembrane region" description="Helical" evidence="8">
    <location>
        <begin position="373"/>
        <end position="398"/>
    </location>
</feature>
<feature type="transmembrane region" description="Helical" evidence="8">
    <location>
        <begin position="153"/>
        <end position="176"/>
    </location>
</feature>
<dbReference type="InterPro" id="IPR011701">
    <property type="entry name" value="MFS"/>
</dbReference>
<evidence type="ECO:0000256" key="6">
    <source>
        <dbReference type="ARBA" id="ARBA00058119"/>
    </source>
</evidence>
<dbReference type="Gene3D" id="1.20.1250.20">
    <property type="entry name" value="MFS general substrate transporter like domains"/>
    <property type="match status" value="2"/>
</dbReference>
<dbReference type="EMBL" id="MTHB01000256">
    <property type="protein sequence ID" value="OXC73269.1"/>
    <property type="molecule type" value="Genomic_DNA"/>
</dbReference>
<dbReference type="Proteomes" id="UP000214720">
    <property type="component" value="Unassembled WGS sequence"/>
</dbReference>
<dbReference type="RefSeq" id="WP_373452911.1">
    <property type="nucleotide sequence ID" value="NZ_MTHB01000256.1"/>
</dbReference>
<feature type="transmembrane region" description="Helical" evidence="8">
    <location>
        <begin position="410"/>
        <end position="430"/>
    </location>
</feature>
<name>A0A226WR28_CABSO</name>
<dbReference type="PANTHER" id="PTHR43791:SF36">
    <property type="entry name" value="TRANSPORTER, PUTATIVE (AFU_ORTHOLOGUE AFUA_6G08340)-RELATED"/>
    <property type="match status" value="1"/>
</dbReference>
<evidence type="ECO:0000256" key="1">
    <source>
        <dbReference type="ARBA" id="ARBA00004141"/>
    </source>
</evidence>
<feature type="transmembrane region" description="Helical" evidence="8">
    <location>
        <begin position="253"/>
        <end position="273"/>
    </location>
</feature>
<dbReference type="InterPro" id="IPR036259">
    <property type="entry name" value="MFS_trans_sf"/>
</dbReference>
<organism evidence="10 11">
    <name type="scientific">Caballeronia sordidicola</name>
    <name type="common">Burkholderia sordidicola</name>
    <dbReference type="NCBI Taxonomy" id="196367"/>
    <lineage>
        <taxon>Bacteria</taxon>
        <taxon>Pseudomonadati</taxon>
        <taxon>Pseudomonadota</taxon>
        <taxon>Betaproteobacteria</taxon>
        <taxon>Burkholderiales</taxon>
        <taxon>Burkholderiaceae</taxon>
        <taxon>Caballeronia</taxon>
    </lineage>
</organism>
<keyword evidence="4 8" id="KW-1133">Transmembrane helix</keyword>
<proteinExistence type="predicted"/>
<dbReference type="PROSITE" id="PS50850">
    <property type="entry name" value="MFS"/>
    <property type="match status" value="1"/>
</dbReference>
<evidence type="ECO:0000256" key="8">
    <source>
        <dbReference type="SAM" id="Phobius"/>
    </source>
</evidence>
<feature type="transmembrane region" description="Helical" evidence="8">
    <location>
        <begin position="25"/>
        <end position="43"/>
    </location>
</feature>
<dbReference type="AlphaFoldDB" id="A0A226WR28"/>
<keyword evidence="5 8" id="KW-0472">Membrane</keyword>
<dbReference type="InterPro" id="IPR020846">
    <property type="entry name" value="MFS_dom"/>
</dbReference>
<evidence type="ECO:0000256" key="4">
    <source>
        <dbReference type="ARBA" id="ARBA00022989"/>
    </source>
</evidence>
<feature type="domain" description="Major facilitator superfamily (MFS) profile" evidence="9">
    <location>
        <begin position="29"/>
        <end position="434"/>
    </location>
</feature>
<dbReference type="GO" id="GO:0022857">
    <property type="term" value="F:transmembrane transporter activity"/>
    <property type="evidence" value="ECO:0007669"/>
    <property type="project" value="InterPro"/>
</dbReference>
<feature type="transmembrane region" description="Helical" evidence="8">
    <location>
        <begin position="346"/>
        <end position="366"/>
    </location>
</feature>
<dbReference type="FunFam" id="1.20.1250.20:FF:000018">
    <property type="entry name" value="MFS transporter permease"/>
    <property type="match status" value="1"/>
</dbReference>
<sequence length="437" mass="47446">MNTHPHSVAAGASVTEAADAVYTRIAWRFLPLLLACYVVAYLDRVNVGFAKLQMLNDLQFSETVYGLDAGMFFIGYFFFEVPSNLLLHKLGARRWIARIMITWAVLSMCTAWVSTPMHFYLLRFLLGIAEAGFYPGMLLYLTYWFPSHRRGRMVALLSAGNPVSGILGGPLSGYIMTATAGIAGMHGWQWLFILEALPGILLGVMVYRRLNDKVAHATWLSAEDRARVQFDLDMEGKTRTHGSVSQVFCSARVWLLSLILFGIIMGSYALSFWQPTIIKGTGIKSPALIGFMTMIPYTAALVGMLLIGRSADKRCERRWHVVVPTLFAACGFVLCANVGGSSVLSMLGLTMAAVGIISALPMFWALPTSFLGGVGAAAGIALINSTANLAGFVSPTVIGWLKGQTGTLSSGLYLVAGSLTLSAFLVWAFIPARVVNR</sequence>
<keyword evidence="3 8" id="KW-0812">Transmembrane</keyword>
<evidence type="ECO:0000256" key="3">
    <source>
        <dbReference type="ARBA" id="ARBA00022692"/>
    </source>
</evidence>
<evidence type="ECO:0000256" key="7">
    <source>
        <dbReference type="ARBA" id="ARBA00074139"/>
    </source>
</evidence>
<evidence type="ECO:0000313" key="11">
    <source>
        <dbReference type="Proteomes" id="UP000214720"/>
    </source>
</evidence>
<feature type="transmembrane region" description="Helical" evidence="8">
    <location>
        <begin position="188"/>
        <end position="207"/>
    </location>
</feature>
<evidence type="ECO:0000313" key="10">
    <source>
        <dbReference type="EMBL" id="OXC73269.1"/>
    </source>
</evidence>
<comment type="caution">
    <text evidence="10">The sequence shown here is derived from an EMBL/GenBank/DDBJ whole genome shotgun (WGS) entry which is preliminary data.</text>
</comment>
<evidence type="ECO:0000259" key="9">
    <source>
        <dbReference type="PROSITE" id="PS50850"/>
    </source>
</evidence>
<protein>
    <recommendedName>
        <fullName evidence="7">Putative tartrate transporter</fullName>
    </recommendedName>
</protein>
<gene>
    <name evidence="10" type="ORF">BSU04_38650</name>
</gene>
<reference evidence="11" key="1">
    <citation type="submission" date="2017-01" db="EMBL/GenBank/DDBJ databases">
        <title>Genome Analysis of Deinococcus marmoris KOPRI26562.</title>
        <authorList>
            <person name="Kim J.H."/>
            <person name="Oh H.-M."/>
        </authorList>
    </citation>
    <scope>NUCLEOTIDE SEQUENCE [LARGE SCALE GENOMIC DNA]</scope>
    <source>
        <strain evidence="11">PAMC 26633</strain>
    </source>
</reference>
<feature type="transmembrane region" description="Helical" evidence="8">
    <location>
        <begin position="285"/>
        <end position="307"/>
    </location>
</feature>
<accession>A0A226WR28</accession>
<dbReference type="CDD" id="cd17319">
    <property type="entry name" value="MFS_ExuT_GudP_like"/>
    <property type="match status" value="1"/>
</dbReference>
<evidence type="ECO:0000256" key="2">
    <source>
        <dbReference type="ARBA" id="ARBA00022448"/>
    </source>
</evidence>
<comment type="function">
    <text evidence="6">Component of the tartrate utilization system and may allow entry of tartrate and tartrate dehydrogenase.</text>
</comment>
<dbReference type="PANTHER" id="PTHR43791">
    <property type="entry name" value="PERMEASE-RELATED"/>
    <property type="match status" value="1"/>
</dbReference>
<feature type="transmembrane region" description="Helical" evidence="8">
    <location>
        <begin position="319"/>
        <end position="340"/>
    </location>
</feature>
<dbReference type="Pfam" id="PF07690">
    <property type="entry name" value="MFS_1"/>
    <property type="match status" value="1"/>
</dbReference>
<comment type="subcellular location">
    <subcellularLocation>
        <location evidence="1">Membrane</location>
        <topology evidence="1">Multi-pass membrane protein</topology>
    </subcellularLocation>
</comment>
<dbReference type="FunFam" id="1.20.1250.20:FF:000126">
    <property type="entry name" value="MFS transporter permease"/>
    <property type="match status" value="1"/>
</dbReference>
<feature type="transmembrane region" description="Helical" evidence="8">
    <location>
        <begin position="95"/>
        <end position="114"/>
    </location>
</feature>
<feature type="transmembrane region" description="Helical" evidence="8">
    <location>
        <begin position="120"/>
        <end position="141"/>
    </location>
</feature>
<dbReference type="SUPFAM" id="SSF103473">
    <property type="entry name" value="MFS general substrate transporter"/>
    <property type="match status" value="1"/>
</dbReference>
<dbReference type="GO" id="GO:0005886">
    <property type="term" value="C:plasma membrane"/>
    <property type="evidence" value="ECO:0007669"/>
    <property type="project" value="TreeGrafter"/>
</dbReference>
<feature type="transmembrane region" description="Helical" evidence="8">
    <location>
        <begin position="63"/>
        <end position="83"/>
    </location>
</feature>